<keyword evidence="1" id="KW-0812">Transmembrane</keyword>
<feature type="transmembrane region" description="Helical" evidence="1">
    <location>
        <begin position="12"/>
        <end position="36"/>
    </location>
</feature>
<reference evidence="3" key="1">
    <citation type="submission" date="2015-08" db="EMBL/GenBank/DDBJ databases">
        <title>Genome sequencing project for genomic taxonomy and phylogenomics of Bacillus-like bacteria.</title>
        <authorList>
            <person name="Liu B."/>
            <person name="Wang J."/>
            <person name="Zhu Y."/>
            <person name="Liu G."/>
            <person name="Chen Q."/>
            <person name="Chen Z."/>
            <person name="Lan J."/>
            <person name="Che J."/>
            <person name="Ge C."/>
            <person name="Shi H."/>
            <person name="Pan Z."/>
            <person name="Liu X."/>
        </authorList>
    </citation>
    <scope>NUCLEOTIDE SEQUENCE [LARGE SCALE GENOMIC DNA]</scope>
    <source>
        <strain evidence="3">FJAT-4402</strain>
    </source>
</reference>
<dbReference type="EMBL" id="CP012600">
    <property type="protein sequence ID" value="ALC83964.1"/>
    <property type="molecule type" value="Genomic_DNA"/>
</dbReference>
<gene>
    <name evidence="2" type="ORF">AM592_22545</name>
</gene>
<proteinExistence type="predicted"/>
<dbReference type="OrthoDB" id="3540634at2"/>
<evidence type="ECO:0000256" key="1">
    <source>
        <dbReference type="SAM" id="Phobius"/>
    </source>
</evidence>
<protein>
    <submittedName>
        <fullName evidence="2">Uncharacterized protein</fullName>
    </submittedName>
</protein>
<keyword evidence="3" id="KW-1185">Reference proteome</keyword>
<evidence type="ECO:0000313" key="3">
    <source>
        <dbReference type="Proteomes" id="UP000067625"/>
    </source>
</evidence>
<dbReference type="STRING" id="1441095.AM592_22545"/>
<evidence type="ECO:0000313" key="2">
    <source>
        <dbReference type="EMBL" id="ALC83964.1"/>
    </source>
</evidence>
<keyword evidence="1" id="KW-1133">Transmembrane helix</keyword>
<feature type="transmembrane region" description="Helical" evidence="1">
    <location>
        <begin position="112"/>
        <end position="133"/>
    </location>
</feature>
<reference evidence="2 3" key="2">
    <citation type="journal article" date="2016" name="Int. J. Syst. Evol. Microbiol.">
        <title>Bacillus gobiensis sp. nov., isolated from a soil sample.</title>
        <authorList>
            <person name="Liu B."/>
            <person name="Liu G.H."/>
            <person name="Cetin S."/>
            <person name="Schumann P."/>
            <person name="Pan Z.Z."/>
            <person name="Chen Q.Q."/>
        </authorList>
    </citation>
    <scope>NUCLEOTIDE SEQUENCE [LARGE SCALE GENOMIC DNA]</scope>
    <source>
        <strain evidence="2 3">FJAT-4402</strain>
    </source>
</reference>
<dbReference type="PATRIC" id="fig|1441095.3.peg.4988"/>
<name>A0A0M5JMK3_9BACI</name>
<keyword evidence="1" id="KW-0472">Membrane</keyword>
<dbReference type="Proteomes" id="UP000067625">
    <property type="component" value="Chromosome"/>
</dbReference>
<sequence length="154" mass="16843">MSEETRKSAGWLIIILPTVIIGGVSILSLLIGSPAYQENPLRQDLWRAGHAPAGILLILSLVAFLYIDRTNWSKQMKRLIRSAIPASAILLPMAFFFSVLTPDATEPNGFIYLAYVGAFSLAAGLILLGIGLIRKPAEVEVNSNQNQFKMEDSN</sequence>
<feature type="transmembrane region" description="Helical" evidence="1">
    <location>
        <begin position="48"/>
        <end position="67"/>
    </location>
</feature>
<organism evidence="2 3">
    <name type="scientific">Bacillus gobiensis</name>
    <dbReference type="NCBI Taxonomy" id="1441095"/>
    <lineage>
        <taxon>Bacteria</taxon>
        <taxon>Bacillati</taxon>
        <taxon>Bacillota</taxon>
        <taxon>Bacilli</taxon>
        <taxon>Bacillales</taxon>
        <taxon>Bacillaceae</taxon>
        <taxon>Bacillus</taxon>
    </lineage>
</organism>
<dbReference type="AlphaFoldDB" id="A0A0M5JMK3"/>
<feature type="transmembrane region" description="Helical" evidence="1">
    <location>
        <begin position="79"/>
        <end position="100"/>
    </location>
</feature>
<accession>A0A0M5JMK3</accession>
<dbReference type="RefSeq" id="WP_053605851.1">
    <property type="nucleotide sequence ID" value="NZ_CP012600.1"/>
</dbReference>